<sequence>MAVPNKSIFKNREKEAEFWEKNYKKGWKEGKSMKVKFAKNLSTAINIRLDPVALDIVRDEAQKKGLGPTQLIRMWVMEKINFL</sequence>
<evidence type="ECO:0000313" key="2">
    <source>
        <dbReference type="Proteomes" id="UP000177698"/>
    </source>
</evidence>
<comment type="caution">
    <text evidence="1">The sequence shown here is derived from an EMBL/GenBank/DDBJ whole genome shotgun (WGS) entry which is preliminary data.</text>
</comment>
<evidence type="ECO:0000313" key="1">
    <source>
        <dbReference type="EMBL" id="OGK41930.1"/>
    </source>
</evidence>
<dbReference type="InterPro" id="IPR022148">
    <property type="entry name" value="CopG_antitoxin"/>
</dbReference>
<dbReference type="STRING" id="1802056.A2954_02680"/>
<name>A0A1F7IEZ7_9BACT</name>
<dbReference type="Proteomes" id="UP000177698">
    <property type="component" value="Unassembled WGS sequence"/>
</dbReference>
<gene>
    <name evidence="1" type="ORF">A2954_02680</name>
</gene>
<proteinExistence type="predicted"/>
<dbReference type="EMBL" id="MGAG01000008">
    <property type="protein sequence ID" value="OGK41930.1"/>
    <property type="molecule type" value="Genomic_DNA"/>
</dbReference>
<reference evidence="1 2" key="1">
    <citation type="journal article" date="2016" name="Nat. Commun.">
        <title>Thousands of microbial genomes shed light on interconnected biogeochemical processes in an aquifer system.</title>
        <authorList>
            <person name="Anantharaman K."/>
            <person name="Brown C.T."/>
            <person name="Hug L.A."/>
            <person name="Sharon I."/>
            <person name="Castelle C.J."/>
            <person name="Probst A.J."/>
            <person name="Thomas B.C."/>
            <person name="Singh A."/>
            <person name="Wilkins M.J."/>
            <person name="Karaoz U."/>
            <person name="Brodie E.L."/>
            <person name="Williams K.H."/>
            <person name="Hubbard S.S."/>
            <person name="Banfield J.F."/>
        </authorList>
    </citation>
    <scope>NUCLEOTIDE SEQUENCE [LARGE SCALE GENOMIC DNA]</scope>
</reference>
<dbReference type="AlphaFoldDB" id="A0A1F7IEZ7"/>
<protein>
    <submittedName>
        <fullName evidence="1">Uncharacterized protein</fullName>
    </submittedName>
</protein>
<accession>A0A1F7IEZ7</accession>
<dbReference type="Pfam" id="PF12441">
    <property type="entry name" value="CopG_antitoxin"/>
    <property type="match status" value="1"/>
</dbReference>
<organism evidence="1 2">
    <name type="scientific">Candidatus Roizmanbacteria bacterium RIFCSPLOWO2_01_FULL_37_12</name>
    <dbReference type="NCBI Taxonomy" id="1802056"/>
    <lineage>
        <taxon>Bacteria</taxon>
        <taxon>Candidatus Roizmaniibacteriota</taxon>
    </lineage>
</organism>